<accession>A0A0F9EP52</accession>
<evidence type="ECO:0000256" key="1">
    <source>
        <dbReference type="SAM" id="Phobius"/>
    </source>
</evidence>
<evidence type="ECO:0008006" key="3">
    <source>
        <dbReference type="Google" id="ProtNLM"/>
    </source>
</evidence>
<dbReference type="AlphaFoldDB" id="A0A0F9EP52"/>
<feature type="transmembrane region" description="Helical" evidence="1">
    <location>
        <begin position="28"/>
        <end position="46"/>
    </location>
</feature>
<keyword evidence="1" id="KW-0812">Transmembrane</keyword>
<dbReference type="EMBL" id="LAZR01036135">
    <property type="protein sequence ID" value="KKL25658.1"/>
    <property type="molecule type" value="Genomic_DNA"/>
</dbReference>
<comment type="caution">
    <text evidence="2">The sequence shown here is derived from an EMBL/GenBank/DDBJ whole genome shotgun (WGS) entry which is preliminary data.</text>
</comment>
<sequence length="87" mass="10116">MIFIPYFIGISQPYSWLLVAGKKQKINARVNSSVSILIIILMLYFIPQELFFFQTLGLGVIGYALAQTIPWIFWTFLCRYYINKTLG</sequence>
<feature type="transmembrane region" description="Helical" evidence="1">
    <location>
        <begin position="52"/>
        <end position="77"/>
    </location>
</feature>
<proteinExistence type="predicted"/>
<name>A0A0F9EP52_9ZZZZ</name>
<gene>
    <name evidence="2" type="ORF">LCGC14_2403120</name>
</gene>
<organism evidence="2">
    <name type="scientific">marine sediment metagenome</name>
    <dbReference type="NCBI Taxonomy" id="412755"/>
    <lineage>
        <taxon>unclassified sequences</taxon>
        <taxon>metagenomes</taxon>
        <taxon>ecological metagenomes</taxon>
    </lineage>
</organism>
<keyword evidence="1" id="KW-1133">Transmembrane helix</keyword>
<protein>
    <recommendedName>
        <fullName evidence="3">Polysaccharide biosynthesis protein C-terminal domain-containing protein</fullName>
    </recommendedName>
</protein>
<evidence type="ECO:0000313" key="2">
    <source>
        <dbReference type="EMBL" id="KKL25658.1"/>
    </source>
</evidence>
<feature type="non-terminal residue" evidence="2">
    <location>
        <position position="87"/>
    </location>
</feature>
<reference evidence="2" key="1">
    <citation type="journal article" date="2015" name="Nature">
        <title>Complex archaea that bridge the gap between prokaryotes and eukaryotes.</title>
        <authorList>
            <person name="Spang A."/>
            <person name="Saw J.H."/>
            <person name="Jorgensen S.L."/>
            <person name="Zaremba-Niedzwiedzka K."/>
            <person name="Martijn J."/>
            <person name="Lind A.E."/>
            <person name="van Eijk R."/>
            <person name="Schleper C."/>
            <person name="Guy L."/>
            <person name="Ettema T.J."/>
        </authorList>
    </citation>
    <scope>NUCLEOTIDE SEQUENCE</scope>
</reference>
<keyword evidence="1" id="KW-0472">Membrane</keyword>